<evidence type="ECO:0000256" key="1">
    <source>
        <dbReference type="ARBA" id="ARBA00004141"/>
    </source>
</evidence>
<evidence type="ECO:0000256" key="5">
    <source>
        <dbReference type="ARBA" id="ARBA00022989"/>
    </source>
</evidence>
<keyword evidence="7 10" id="KW-0472">Membrane</keyword>
<evidence type="ECO:0000256" key="3">
    <source>
        <dbReference type="ARBA" id="ARBA00022507"/>
    </source>
</evidence>
<evidence type="ECO:0008006" key="13">
    <source>
        <dbReference type="Google" id="ProtNLM"/>
    </source>
</evidence>
<keyword evidence="6" id="KW-0297">G-protein coupled receptor</keyword>
<comment type="caution">
    <text evidence="11">The sequence shown here is derived from an EMBL/GenBank/DDBJ whole genome shotgun (WGS) entry which is preliminary data.</text>
</comment>
<organism evidence="11 12">
    <name type="scientific">Trichoglossum hirsutum</name>
    <dbReference type="NCBI Taxonomy" id="265104"/>
    <lineage>
        <taxon>Eukaryota</taxon>
        <taxon>Fungi</taxon>
        <taxon>Dikarya</taxon>
        <taxon>Ascomycota</taxon>
        <taxon>Pezizomycotina</taxon>
        <taxon>Geoglossomycetes</taxon>
        <taxon>Geoglossales</taxon>
        <taxon>Geoglossaceae</taxon>
        <taxon>Trichoglossum</taxon>
    </lineage>
</organism>
<evidence type="ECO:0000256" key="8">
    <source>
        <dbReference type="ARBA" id="ARBA00023170"/>
    </source>
</evidence>
<keyword evidence="8" id="KW-0675">Receptor</keyword>
<name>A0A9P8IE43_9PEZI</name>
<feature type="transmembrane region" description="Helical" evidence="10">
    <location>
        <begin position="116"/>
        <end position="139"/>
    </location>
</feature>
<evidence type="ECO:0000256" key="2">
    <source>
        <dbReference type="ARBA" id="ARBA00011085"/>
    </source>
</evidence>
<evidence type="ECO:0000256" key="4">
    <source>
        <dbReference type="ARBA" id="ARBA00022692"/>
    </source>
</evidence>
<keyword evidence="3" id="KW-0589">Pheromone response</keyword>
<dbReference type="Pfam" id="PF02076">
    <property type="entry name" value="STE3"/>
    <property type="match status" value="1"/>
</dbReference>
<dbReference type="Proteomes" id="UP000750711">
    <property type="component" value="Unassembled WGS sequence"/>
</dbReference>
<dbReference type="GO" id="GO:0000750">
    <property type="term" value="P:pheromone-dependent signal transduction involved in conjugation with cellular fusion"/>
    <property type="evidence" value="ECO:0007669"/>
    <property type="project" value="TreeGrafter"/>
</dbReference>
<proteinExistence type="inferred from homology"/>
<dbReference type="InterPro" id="IPR001499">
    <property type="entry name" value="GPCR_STE3"/>
</dbReference>
<gene>
    <name evidence="11" type="ORF">GP486_006203</name>
</gene>
<dbReference type="PANTHER" id="PTHR28097:SF1">
    <property type="entry name" value="PHEROMONE A FACTOR RECEPTOR"/>
    <property type="match status" value="1"/>
</dbReference>
<keyword evidence="4 10" id="KW-0812">Transmembrane</keyword>
<keyword evidence="5 10" id="KW-1133">Transmembrane helix</keyword>
<reference evidence="11" key="1">
    <citation type="submission" date="2021-03" db="EMBL/GenBank/DDBJ databases">
        <title>Comparative genomics and phylogenomic investigation of the class Geoglossomycetes provide insights into ecological specialization and systematics.</title>
        <authorList>
            <person name="Melie T."/>
            <person name="Pirro S."/>
            <person name="Miller A.N."/>
            <person name="Quandt A."/>
        </authorList>
    </citation>
    <scope>NUCLEOTIDE SEQUENCE</scope>
    <source>
        <strain evidence="11">CAQ_001_2017</strain>
    </source>
</reference>
<evidence type="ECO:0000313" key="12">
    <source>
        <dbReference type="Proteomes" id="UP000750711"/>
    </source>
</evidence>
<dbReference type="GO" id="GO:0005886">
    <property type="term" value="C:plasma membrane"/>
    <property type="evidence" value="ECO:0007669"/>
    <property type="project" value="TreeGrafter"/>
</dbReference>
<dbReference type="GO" id="GO:0004932">
    <property type="term" value="F:mating-type factor pheromone receptor activity"/>
    <property type="evidence" value="ECO:0007669"/>
    <property type="project" value="InterPro"/>
</dbReference>
<evidence type="ECO:0000256" key="10">
    <source>
        <dbReference type="SAM" id="Phobius"/>
    </source>
</evidence>
<protein>
    <recommendedName>
        <fullName evidence="13">Pheromone receptor</fullName>
    </recommendedName>
</protein>
<evidence type="ECO:0000256" key="6">
    <source>
        <dbReference type="ARBA" id="ARBA00023040"/>
    </source>
</evidence>
<comment type="similarity">
    <text evidence="2">Belongs to the G-protein coupled receptor 4 family.</text>
</comment>
<accession>A0A9P8IE43</accession>
<feature type="transmembrane region" description="Helical" evidence="10">
    <location>
        <begin position="221"/>
        <end position="241"/>
    </location>
</feature>
<keyword evidence="9" id="KW-0807">Transducer</keyword>
<dbReference type="CDD" id="cd14966">
    <property type="entry name" value="7tmD_STE3"/>
    <property type="match status" value="1"/>
</dbReference>
<feature type="transmembrane region" description="Helical" evidence="10">
    <location>
        <begin position="68"/>
        <end position="89"/>
    </location>
</feature>
<keyword evidence="12" id="KW-1185">Reference proteome</keyword>
<evidence type="ECO:0000256" key="9">
    <source>
        <dbReference type="ARBA" id="ARBA00023224"/>
    </source>
</evidence>
<comment type="subcellular location">
    <subcellularLocation>
        <location evidence="1">Membrane</location>
        <topology evidence="1">Multi-pass membrane protein</topology>
    </subcellularLocation>
</comment>
<feature type="transmembrane region" description="Helical" evidence="10">
    <location>
        <begin position="160"/>
        <end position="184"/>
    </location>
</feature>
<evidence type="ECO:0000313" key="11">
    <source>
        <dbReference type="EMBL" id="KAH0555853.1"/>
    </source>
</evidence>
<dbReference type="PANTHER" id="PTHR28097">
    <property type="entry name" value="PHEROMONE A FACTOR RECEPTOR"/>
    <property type="match status" value="1"/>
</dbReference>
<evidence type="ECO:0000256" key="7">
    <source>
        <dbReference type="ARBA" id="ARBA00023136"/>
    </source>
</evidence>
<dbReference type="AlphaFoldDB" id="A0A9P8IE43"/>
<dbReference type="PRINTS" id="PR00899">
    <property type="entry name" value="GPCRSTE3"/>
</dbReference>
<dbReference type="EMBL" id="JAGHQM010001327">
    <property type="protein sequence ID" value="KAH0555853.1"/>
    <property type="molecule type" value="Genomic_DNA"/>
</dbReference>
<sequence>MNSLIWPTGDVSNWWDGAILCDIQAKLFWATYSGDAGSLAAIMRNLARVMDVNRGALIPTKAQRKREIIIEVTYCFAYPIFHIATHYIVQTNRYYIFEIVGCTASWDWSWPTIVLIYIWPSIFCVIGSYYTILVVVRLYKYRRQFNAILNSSASKYTKSRFLRLFILSLILLAVYLPMNGFVFFENMNHPMMAYSWSAVHGPDWWTIYMVPTGGVVRFDRWVSIVSGFGIFLFFGLGKDALEMARKVFSKSQASKGKPATLRQQWWQFTWQSIETKVDEEQPNDIYNYYYYLV</sequence>